<evidence type="ECO:0000256" key="3">
    <source>
        <dbReference type="ARBA" id="ARBA00022525"/>
    </source>
</evidence>
<evidence type="ECO:0000256" key="1">
    <source>
        <dbReference type="ARBA" id="ARBA00001973"/>
    </source>
</evidence>
<comment type="subcellular location">
    <subcellularLocation>
        <location evidence="2">Secreted</location>
    </subcellularLocation>
</comment>
<dbReference type="GO" id="GO:0005576">
    <property type="term" value="C:extracellular region"/>
    <property type="evidence" value="ECO:0007669"/>
    <property type="project" value="UniProtKB-SubCell"/>
</dbReference>
<feature type="chain" id="PRO_5017982404" description="lytic cellulose monooxygenase (C4-dehydrogenating)" evidence="16">
    <location>
        <begin position="20"/>
        <end position="234"/>
    </location>
</feature>
<evidence type="ECO:0000256" key="15">
    <source>
        <dbReference type="ARBA" id="ARBA00047174"/>
    </source>
</evidence>
<gene>
    <name evidence="18" type="ORF">BJ508DRAFT_44451</name>
</gene>
<keyword evidence="10" id="KW-1015">Disulfide bond</keyword>
<keyword evidence="7" id="KW-0560">Oxidoreductase</keyword>
<organism evidence="18 19">
    <name type="scientific">Ascobolus immersus RN42</name>
    <dbReference type="NCBI Taxonomy" id="1160509"/>
    <lineage>
        <taxon>Eukaryota</taxon>
        <taxon>Fungi</taxon>
        <taxon>Dikarya</taxon>
        <taxon>Ascomycota</taxon>
        <taxon>Pezizomycotina</taxon>
        <taxon>Pezizomycetes</taxon>
        <taxon>Pezizales</taxon>
        <taxon>Ascobolaceae</taxon>
        <taxon>Ascobolus</taxon>
    </lineage>
</organism>
<dbReference type="Gene3D" id="2.70.50.70">
    <property type="match status" value="1"/>
</dbReference>
<comment type="similarity">
    <text evidence="13">Belongs to the polysaccharide monooxygenase AA9 family.</text>
</comment>
<protein>
    <recommendedName>
        <fullName evidence="15">lytic cellulose monooxygenase (C4-dehydrogenating)</fullName>
        <ecNumber evidence="15">1.14.99.56</ecNumber>
    </recommendedName>
</protein>
<dbReference type="GO" id="GO:0004497">
    <property type="term" value="F:monooxygenase activity"/>
    <property type="evidence" value="ECO:0007669"/>
    <property type="project" value="UniProtKB-KW"/>
</dbReference>
<evidence type="ECO:0000256" key="14">
    <source>
        <dbReference type="ARBA" id="ARBA00045077"/>
    </source>
</evidence>
<dbReference type="CDD" id="cd21175">
    <property type="entry name" value="LPMO_AA9"/>
    <property type="match status" value="1"/>
</dbReference>
<dbReference type="OrthoDB" id="5271017at2759"/>
<dbReference type="InterPro" id="IPR005103">
    <property type="entry name" value="AA9_LPMO"/>
</dbReference>
<proteinExistence type="inferred from homology"/>
<dbReference type="InterPro" id="IPR049892">
    <property type="entry name" value="AA9"/>
</dbReference>
<keyword evidence="8" id="KW-0186">Copper</keyword>
<evidence type="ECO:0000256" key="13">
    <source>
        <dbReference type="ARBA" id="ARBA00044502"/>
    </source>
</evidence>
<evidence type="ECO:0000256" key="2">
    <source>
        <dbReference type="ARBA" id="ARBA00004613"/>
    </source>
</evidence>
<comment type="cofactor">
    <cofactor evidence="1">
        <name>Cu(2+)</name>
        <dbReference type="ChEBI" id="CHEBI:29036"/>
    </cofactor>
</comment>
<keyword evidence="9" id="KW-0503">Monooxygenase</keyword>
<evidence type="ECO:0000313" key="18">
    <source>
        <dbReference type="EMBL" id="RPA73948.1"/>
    </source>
</evidence>
<feature type="signal peptide" evidence="16">
    <location>
        <begin position="1"/>
        <end position="19"/>
    </location>
</feature>
<evidence type="ECO:0000256" key="8">
    <source>
        <dbReference type="ARBA" id="ARBA00023008"/>
    </source>
</evidence>
<name>A0A3N4HN74_ASCIM</name>
<evidence type="ECO:0000256" key="10">
    <source>
        <dbReference type="ARBA" id="ARBA00023157"/>
    </source>
</evidence>
<dbReference type="Pfam" id="PF03443">
    <property type="entry name" value="AA9"/>
    <property type="match status" value="1"/>
</dbReference>
<evidence type="ECO:0000259" key="17">
    <source>
        <dbReference type="Pfam" id="PF03443"/>
    </source>
</evidence>
<dbReference type="PANTHER" id="PTHR33353:SF10">
    <property type="entry name" value="ENDO-BETA-1,4-GLUCANASE D"/>
    <property type="match status" value="1"/>
</dbReference>
<keyword evidence="12" id="KW-0624">Polysaccharide degradation</keyword>
<dbReference type="PANTHER" id="PTHR33353">
    <property type="entry name" value="PUTATIVE (AFU_ORTHOLOGUE AFUA_1G12560)-RELATED"/>
    <property type="match status" value="1"/>
</dbReference>
<keyword evidence="4" id="KW-0479">Metal-binding</keyword>
<evidence type="ECO:0000256" key="7">
    <source>
        <dbReference type="ARBA" id="ARBA00023002"/>
    </source>
</evidence>
<accession>A0A3N4HN74</accession>
<feature type="domain" description="Auxiliary Activity family 9 catalytic" evidence="17">
    <location>
        <begin position="20"/>
        <end position="220"/>
    </location>
</feature>
<evidence type="ECO:0000256" key="5">
    <source>
        <dbReference type="ARBA" id="ARBA00022729"/>
    </source>
</evidence>
<dbReference type="Proteomes" id="UP000275078">
    <property type="component" value="Unassembled WGS sequence"/>
</dbReference>
<keyword evidence="6" id="KW-0136">Cellulose degradation</keyword>
<comment type="catalytic activity">
    <reaction evidence="14">
        <text>[(1-&gt;4)-beta-D-glucosyl]n+m + reduced acceptor + O2 = 4-dehydro-beta-D-glucosyl-[(1-&gt;4)-beta-D-glucosyl]n-1 + [(1-&gt;4)-beta-D-glucosyl]m + acceptor + H2O.</text>
        <dbReference type="EC" id="1.14.99.56"/>
    </reaction>
</comment>
<sequence>MQLLSTLAVVLAAATQATAHYRFTNVIVNGKVYGELEAIRKWTPVYSNSPVTNVQSNDIRCNTGGALSQGPSTSVIDVPAGATIGFKSDQAVTHPGPFMAYLAKAPNGDVKTFEGDGNVWFKIWQKGATSISASGVTWDVSSTQWTFKLPASTPSGQYLLRMEHIGLHGASGAGGAQFYISCAQINVTGGGNGNPGPLVALPGAYRPNDPAIQINIYYPVPASYTPPGPAVWQG</sequence>
<keyword evidence="5 16" id="KW-0732">Signal</keyword>
<dbReference type="STRING" id="1160509.A0A3N4HN74"/>
<dbReference type="AlphaFoldDB" id="A0A3N4HN74"/>
<evidence type="ECO:0000256" key="11">
    <source>
        <dbReference type="ARBA" id="ARBA00023277"/>
    </source>
</evidence>
<evidence type="ECO:0000256" key="6">
    <source>
        <dbReference type="ARBA" id="ARBA00023001"/>
    </source>
</evidence>
<evidence type="ECO:0000256" key="16">
    <source>
        <dbReference type="SAM" id="SignalP"/>
    </source>
</evidence>
<keyword evidence="19" id="KW-1185">Reference proteome</keyword>
<dbReference type="GO" id="GO:0030245">
    <property type="term" value="P:cellulose catabolic process"/>
    <property type="evidence" value="ECO:0007669"/>
    <property type="project" value="UniProtKB-KW"/>
</dbReference>
<dbReference type="EMBL" id="ML119806">
    <property type="protein sequence ID" value="RPA73948.1"/>
    <property type="molecule type" value="Genomic_DNA"/>
</dbReference>
<keyword evidence="3" id="KW-0964">Secreted</keyword>
<evidence type="ECO:0000256" key="4">
    <source>
        <dbReference type="ARBA" id="ARBA00022723"/>
    </source>
</evidence>
<keyword evidence="11" id="KW-0119">Carbohydrate metabolism</keyword>
<dbReference type="EC" id="1.14.99.56" evidence="15"/>
<evidence type="ECO:0000256" key="12">
    <source>
        <dbReference type="ARBA" id="ARBA00023326"/>
    </source>
</evidence>
<evidence type="ECO:0000313" key="19">
    <source>
        <dbReference type="Proteomes" id="UP000275078"/>
    </source>
</evidence>
<dbReference type="GO" id="GO:0046872">
    <property type="term" value="F:metal ion binding"/>
    <property type="evidence" value="ECO:0007669"/>
    <property type="project" value="UniProtKB-KW"/>
</dbReference>
<reference evidence="18 19" key="1">
    <citation type="journal article" date="2018" name="Nat. Ecol. Evol.">
        <title>Pezizomycetes genomes reveal the molecular basis of ectomycorrhizal truffle lifestyle.</title>
        <authorList>
            <person name="Murat C."/>
            <person name="Payen T."/>
            <person name="Noel B."/>
            <person name="Kuo A."/>
            <person name="Morin E."/>
            <person name="Chen J."/>
            <person name="Kohler A."/>
            <person name="Krizsan K."/>
            <person name="Balestrini R."/>
            <person name="Da Silva C."/>
            <person name="Montanini B."/>
            <person name="Hainaut M."/>
            <person name="Levati E."/>
            <person name="Barry K.W."/>
            <person name="Belfiori B."/>
            <person name="Cichocki N."/>
            <person name="Clum A."/>
            <person name="Dockter R.B."/>
            <person name="Fauchery L."/>
            <person name="Guy J."/>
            <person name="Iotti M."/>
            <person name="Le Tacon F."/>
            <person name="Lindquist E.A."/>
            <person name="Lipzen A."/>
            <person name="Malagnac F."/>
            <person name="Mello A."/>
            <person name="Molinier V."/>
            <person name="Miyauchi S."/>
            <person name="Poulain J."/>
            <person name="Riccioni C."/>
            <person name="Rubini A."/>
            <person name="Sitrit Y."/>
            <person name="Splivallo R."/>
            <person name="Traeger S."/>
            <person name="Wang M."/>
            <person name="Zifcakova L."/>
            <person name="Wipf D."/>
            <person name="Zambonelli A."/>
            <person name="Paolocci F."/>
            <person name="Nowrousian M."/>
            <person name="Ottonello S."/>
            <person name="Baldrian P."/>
            <person name="Spatafora J.W."/>
            <person name="Henrissat B."/>
            <person name="Nagy L.G."/>
            <person name="Aury J.M."/>
            <person name="Wincker P."/>
            <person name="Grigoriev I.V."/>
            <person name="Bonfante P."/>
            <person name="Martin F.M."/>
        </authorList>
    </citation>
    <scope>NUCLEOTIDE SEQUENCE [LARGE SCALE GENOMIC DNA]</scope>
    <source>
        <strain evidence="18 19">RN42</strain>
    </source>
</reference>
<evidence type="ECO:0000256" key="9">
    <source>
        <dbReference type="ARBA" id="ARBA00023033"/>
    </source>
</evidence>